<protein>
    <submittedName>
        <fullName evidence="2">Putative cell wall integrity and stress response component 1</fullName>
    </submittedName>
</protein>
<feature type="compositionally biased region" description="Low complexity" evidence="1">
    <location>
        <begin position="1"/>
        <end position="32"/>
    </location>
</feature>
<evidence type="ECO:0000313" key="2">
    <source>
        <dbReference type="EMBL" id="JAT91242.1"/>
    </source>
</evidence>
<dbReference type="AlphaFoldDB" id="A0A1E1WW86"/>
<name>A0A1E1WW86_9ACAR</name>
<sequence>MSSASSSSSSSSLLSLSSSSLSSSSSSSSSSSCNSAAVFPIGTRSLCFCATLVSMFWCSFSSCVNSASSSQGRSTENHGWSAILGCNEGNWGASIILLILLETLASRCGLGSQNAQRKKEKRT</sequence>
<reference evidence="2" key="1">
    <citation type="journal article" date="2017" name="Front. Cell. Infect. Microbiol.">
        <title>The Distinct Transcriptional Response of the Midgut of Amblyomma sculptum and Amblyomma aureolatum Ticks to Rickettsia rickettsii Correlates to Their Differences in Susceptibility to Infection.</title>
        <authorList>
            <person name="Martins L.A."/>
            <person name="Galletti M.F.B.M."/>
            <person name="Ribeiro J.M."/>
            <person name="Fujita A."/>
            <person name="Costa F.B."/>
            <person name="Labruna M.B."/>
            <person name="Daffre S."/>
            <person name="Fogaca A.C."/>
        </authorList>
    </citation>
    <scope>NUCLEOTIDE SEQUENCE</scope>
</reference>
<accession>A0A1E1WW86</accession>
<feature type="non-terminal residue" evidence="2">
    <location>
        <position position="123"/>
    </location>
</feature>
<proteinExistence type="evidence at transcript level"/>
<feature type="region of interest" description="Disordered" evidence="1">
    <location>
        <begin position="1"/>
        <end position="35"/>
    </location>
</feature>
<evidence type="ECO:0000256" key="1">
    <source>
        <dbReference type="SAM" id="MobiDB-lite"/>
    </source>
</evidence>
<dbReference type="EMBL" id="GFAC01007946">
    <property type="protein sequence ID" value="JAT91242.1"/>
    <property type="molecule type" value="mRNA"/>
</dbReference>
<organism evidence="2">
    <name type="scientific">Amblyomma aureolatum</name>
    <dbReference type="NCBI Taxonomy" id="187763"/>
    <lineage>
        <taxon>Eukaryota</taxon>
        <taxon>Metazoa</taxon>
        <taxon>Ecdysozoa</taxon>
        <taxon>Arthropoda</taxon>
        <taxon>Chelicerata</taxon>
        <taxon>Arachnida</taxon>
        <taxon>Acari</taxon>
        <taxon>Parasitiformes</taxon>
        <taxon>Ixodida</taxon>
        <taxon>Ixodoidea</taxon>
        <taxon>Ixodidae</taxon>
        <taxon>Amblyomminae</taxon>
        <taxon>Amblyomma</taxon>
    </lineage>
</organism>